<organism evidence="1 2">
    <name type="scientific">Tritrichomonas musculus</name>
    <dbReference type="NCBI Taxonomy" id="1915356"/>
    <lineage>
        <taxon>Eukaryota</taxon>
        <taxon>Metamonada</taxon>
        <taxon>Parabasalia</taxon>
        <taxon>Tritrichomonadida</taxon>
        <taxon>Tritrichomonadidae</taxon>
        <taxon>Tritrichomonas</taxon>
    </lineage>
</organism>
<dbReference type="EMBL" id="JAPFFF010000020">
    <property type="protein sequence ID" value="KAK8857365.1"/>
    <property type="molecule type" value="Genomic_DNA"/>
</dbReference>
<sequence>MFDTAVQHDPFTTDFGDSLYLCDEGIKIKDDSINTYWISKCISDMEANSNDKSFIFSEEIKKNIFEKNILNSGLVAGSIDNMIKYCEAMSKMIDNSTFNLNAFYDQGFHNLIVHSGYLKGKVNYTIEKVNSELFASIGIYITRTDNIEHNDKIIDFGNIKRDDAFPGILHQFERSLKIKNSLLHYCPNKENFSDYIRNVK</sequence>
<dbReference type="Proteomes" id="UP001470230">
    <property type="component" value="Unassembled WGS sequence"/>
</dbReference>
<keyword evidence="2" id="KW-1185">Reference proteome</keyword>
<accession>A0ABR2I662</accession>
<proteinExistence type="predicted"/>
<gene>
    <name evidence="1" type="ORF">M9Y10_015770</name>
</gene>
<protein>
    <submittedName>
        <fullName evidence="1">Uncharacterized protein</fullName>
    </submittedName>
</protein>
<evidence type="ECO:0000313" key="2">
    <source>
        <dbReference type="Proteomes" id="UP001470230"/>
    </source>
</evidence>
<evidence type="ECO:0000313" key="1">
    <source>
        <dbReference type="EMBL" id="KAK8857365.1"/>
    </source>
</evidence>
<reference evidence="1 2" key="1">
    <citation type="submission" date="2024-04" db="EMBL/GenBank/DDBJ databases">
        <title>Tritrichomonas musculus Genome.</title>
        <authorList>
            <person name="Alves-Ferreira E."/>
            <person name="Grigg M."/>
            <person name="Lorenzi H."/>
            <person name="Galac M."/>
        </authorList>
    </citation>
    <scope>NUCLEOTIDE SEQUENCE [LARGE SCALE GENOMIC DNA]</scope>
    <source>
        <strain evidence="1 2">EAF2021</strain>
    </source>
</reference>
<name>A0ABR2I662_9EUKA</name>
<comment type="caution">
    <text evidence="1">The sequence shown here is derived from an EMBL/GenBank/DDBJ whole genome shotgun (WGS) entry which is preliminary data.</text>
</comment>